<gene>
    <name evidence="2" type="ORF">A2949_00540</name>
</gene>
<name>A0A1F4Y181_9BACT</name>
<protein>
    <submittedName>
        <fullName evidence="2">Uncharacterized protein</fullName>
    </submittedName>
</protein>
<dbReference type="AlphaFoldDB" id="A0A1F4Y181"/>
<proteinExistence type="predicted"/>
<dbReference type="Proteomes" id="UP000178585">
    <property type="component" value="Unassembled WGS sequence"/>
</dbReference>
<evidence type="ECO:0000313" key="2">
    <source>
        <dbReference type="EMBL" id="OGC87737.1"/>
    </source>
</evidence>
<keyword evidence="1" id="KW-1133">Transmembrane helix</keyword>
<accession>A0A1F4Y181</accession>
<reference evidence="2 3" key="1">
    <citation type="journal article" date="2016" name="Nat. Commun.">
        <title>Thousands of microbial genomes shed light on interconnected biogeochemical processes in an aquifer system.</title>
        <authorList>
            <person name="Anantharaman K."/>
            <person name="Brown C.T."/>
            <person name="Hug L.A."/>
            <person name="Sharon I."/>
            <person name="Castelle C.J."/>
            <person name="Probst A.J."/>
            <person name="Thomas B.C."/>
            <person name="Singh A."/>
            <person name="Wilkins M.J."/>
            <person name="Karaoz U."/>
            <person name="Brodie E.L."/>
            <person name="Williams K.H."/>
            <person name="Hubbard S.S."/>
            <person name="Banfield J.F."/>
        </authorList>
    </citation>
    <scope>NUCLEOTIDE SEQUENCE [LARGE SCALE GENOMIC DNA]</scope>
</reference>
<dbReference type="EMBL" id="MEWZ01000001">
    <property type="protein sequence ID" value="OGC87737.1"/>
    <property type="molecule type" value="Genomic_DNA"/>
</dbReference>
<sequence>MRLSGVVIRGAIAATGLVGLFVTTMYGVDAWEKRRAEQVVVKMFKDLAMRGITVRDPRGDKRPQKTYSPKNLEILRDAKLSVL</sequence>
<feature type="transmembrane region" description="Helical" evidence="1">
    <location>
        <begin position="6"/>
        <end position="28"/>
    </location>
</feature>
<comment type="caution">
    <text evidence="2">The sequence shown here is derived from an EMBL/GenBank/DDBJ whole genome shotgun (WGS) entry which is preliminary data.</text>
</comment>
<keyword evidence="1" id="KW-0472">Membrane</keyword>
<dbReference type="STRING" id="1797245.A2949_00540"/>
<keyword evidence="1" id="KW-0812">Transmembrane</keyword>
<organism evidence="2 3">
    <name type="scientific">Candidatus Adlerbacteria bacterium RIFCSPLOWO2_01_FULL_54_21b</name>
    <dbReference type="NCBI Taxonomy" id="1797245"/>
    <lineage>
        <taxon>Bacteria</taxon>
        <taxon>Candidatus Adleribacteriota</taxon>
    </lineage>
</organism>
<evidence type="ECO:0000313" key="3">
    <source>
        <dbReference type="Proteomes" id="UP000178585"/>
    </source>
</evidence>
<evidence type="ECO:0000256" key="1">
    <source>
        <dbReference type="SAM" id="Phobius"/>
    </source>
</evidence>